<reference evidence="1 2" key="1">
    <citation type="submission" date="2020-06" db="EMBL/GenBank/DDBJ databases">
        <authorList>
            <person name="Criscuolo A."/>
        </authorList>
    </citation>
    <scope>NUCLEOTIDE SEQUENCE [LARGE SCALE GENOMIC DNA]</scope>
    <source>
        <strain evidence="2">CIP 111411</strain>
    </source>
</reference>
<dbReference type="AlphaFoldDB" id="A0A6V6YPR9"/>
<organism evidence="1 2">
    <name type="scientific">Flavobacterium salmonis</name>
    <dbReference type="NCBI Taxonomy" id="2654844"/>
    <lineage>
        <taxon>Bacteria</taxon>
        <taxon>Pseudomonadati</taxon>
        <taxon>Bacteroidota</taxon>
        <taxon>Flavobacteriia</taxon>
        <taxon>Flavobacteriales</taxon>
        <taxon>Flavobacteriaceae</taxon>
        <taxon>Flavobacterium</taxon>
    </lineage>
</organism>
<evidence type="ECO:0000313" key="1">
    <source>
        <dbReference type="EMBL" id="CAD0001435.1"/>
    </source>
</evidence>
<comment type="caution">
    <text evidence="1">The sequence shown here is derived from an EMBL/GenBank/DDBJ whole genome shotgun (WGS) entry which is preliminary data.</text>
</comment>
<sequence>MAINKTAKNLYVRIKGNYISESKIFLETAEKIEIVATEENLNLTSNKKNQIKGNK</sequence>
<dbReference type="RefSeq" id="WP_180907858.1">
    <property type="nucleotide sequence ID" value="NZ_CAIJDP010000057.1"/>
</dbReference>
<proteinExistence type="predicted"/>
<evidence type="ECO:0000313" key="2">
    <source>
        <dbReference type="Proteomes" id="UP000530060"/>
    </source>
</evidence>
<dbReference type="Proteomes" id="UP000530060">
    <property type="component" value="Unassembled WGS sequence"/>
</dbReference>
<gene>
    <name evidence="1" type="ORF">FLAT13_00559</name>
</gene>
<protein>
    <submittedName>
        <fullName evidence="1">Uncharacterized protein</fullName>
    </submittedName>
</protein>
<keyword evidence="2" id="KW-1185">Reference proteome</keyword>
<accession>A0A6V6YPR9</accession>
<name>A0A6V6YPR9_9FLAO</name>
<dbReference type="EMBL" id="CAIJDP010000057">
    <property type="protein sequence ID" value="CAD0001435.1"/>
    <property type="molecule type" value="Genomic_DNA"/>
</dbReference>